<accession>A0A1D3ETJ1</accession>
<gene>
    <name evidence="4" type="ORF">ESCNG_10218</name>
    <name evidence="5" type="ORF">NCTC11421_01679</name>
    <name evidence="3" type="ORF">WHOF_00777C</name>
    <name evidence="2" type="ORF">WHOF_00934</name>
</gene>
<protein>
    <submittedName>
        <fullName evidence="2 5">Phage fiber-spike protein</fullName>
    </submittedName>
</protein>
<dbReference type="EMBL" id="UGRI01000001">
    <property type="protein sequence ID" value="SUA21812.1"/>
    <property type="molecule type" value="Genomic_DNA"/>
</dbReference>
<dbReference type="EMBL" id="FMTB01000001">
    <property type="protein sequence ID" value="SCW07902.1"/>
    <property type="molecule type" value="Genomic_DNA"/>
</dbReference>
<proteinExistence type="predicted"/>
<feature type="region of interest" description="Disordered" evidence="1">
    <location>
        <begin position="41"/>
        <end position="60"/>
    </location>
</feature>
<evidence type="ECO:0000313" key="2">
    <source>
        <dbReference type="EMBL" id="SBN03559.1"/>
    </source>
</evidence>
<dbReference type="EMBL" id="LT591897">
    <property type="protein sequence ID" value="SBQ19904.1"/>
    <property type="molecule type" value="Genomic_DNA"/>
</dbReference>
<evidence type="ECO:0000256" key="1">
    <source>
        <dbReference type="SAM" id="MobiDB-lite"/>
    </source>
</evidence>
<reference evidence="3" key="1">
    <citation type="submission" date="2016-06" db="EMBL/GenBank/DDBJ databases">
        <authorList>
            <consortium name="Pathogen Informatics"/>
        </authorList>
    </citation>
    <scope>NUCLEOTIDE SEQUENCE</scope>
    <source>
        <strain evidence="2">WHO F</strain>
    </source>
</reference>
<organism evidence="4 6">
    <name type="scientific">Neisseria gonorrhoeae</name>
    <dbReference type="NCBI Taxonomy" id="485"/>
    <lineage>
        <taxon>Bacteria</taxon>
        <taxon>Pseudomonadati</taxon>
        <taxon>Pseudomonadota</taxon>
        <taxon>Betaproteobacteria</taxon>
        <taxon>Neisseriales</taxon>
        <taxon>Neisseriaceae</taxon>
        <taxon>Neisseria</taxon>
    </lineage>
</organism>
<feature type="region of interest" description="Disordered" evidence="1">
    <location>
        <begin position="112"/>
        <end position="145"/>
    </location>
</feature>
<dbReference type="Proteomes" id="UP000239837">
    <property type="component" value="Chromosome"/>
</dbReference>
<reference evidence="5" key="3">
    <citation type="submission" date="2018-06" db="EMBL/GenBank/DDBJ databases">
        <authorList>
            <consortium name="Pathogen Informatics"/>
            <person name="Doyle S."/>
        </authorList>
    </citation>
    <scope>NUCLEOTIDE SEQUENCE [LARGE SCALE GENOMIC DNA]</scope>
    <source>
        <strain evidence="5">NCTC11421</strain>
    </source>
</reference>
<evidence type="ECO:0000313" key="6">
    <source>
        <dbReference type="Proteomes" id="UP000182484"/>
    </source>
</evidence>
<sequence length="145" mass="15976">MTIYFKNGFYDDTLGSVPEGAVAVGGEEYAALFAGQAQGGQIAADSDGRPVLTPPRPSEYHEWDGKKWKISKAAARFANSRFAKQKTALAFSLAEKADELKTASWRAIPKWKSTAFTGRKKKPSRGRRTTTPRPRCWRKSPPQGA</sequence>
<evidence type="ECO:0000313" key="4">
    <source>
        <dbReference type="EMBL" id="SCW07902.1"/>
    </source>
</evidence>
<feature type="compositionally biased region" description="Basic residues" evidence="1">
    <location>
        <begin position="118"/>
        <end position="138"/>
    </location>
</feature>
<reference evidence="4 6" key="2">
    <citation type="submission" date="2016-09" db="EMBL/GenBank/DDBJ databases">
        <authorList>
            <person name="Kumanski S."/>
            <person name="Beatrice B."/>
        </authorList>
    </citation>
    <scope>NUCLEOTIDE SEQUENCE [LARGE SCALE GENOMIC DNA]</scope>
    <source>
        <strain evidence="4">Mankind</strain>
    </source>
</reference>
<dbReference type="EMBL" id="FLKW01000008">
    <property type="protein sequence ID" value="SBN03559.1"/>
    <property type="molecule type" value="Genomic_DNA"/>
</dbReference>
<evidence type="ECO:0000313" key="5">
    <source>
        <dbReference type="EMBL" id="SUA21812.1"/>
    </source>
</evidence>
<evidence type="ECO:0000313" key="3">
    <source>
        <dbReference type="EMBL" id="SBQ19904.1"/>
    </source>
</evidence>
<name>A0A1D3ETJ1_NEIGO</name>
<dbReference type="Proteomes" id="UP000182484">
    <property type="component" value="Unassembled WGS sequence"/>
</dbReference>
<dbReference type="AlphaFoldDB" id="A0A1D3ETJ1"/>